<organism evidence="7 8">
    <name type="scientific">Acacia crassicarpa</name>
    <name type="common">northern wattle</name>
    <dbReference type="NCBI Taxonomy" id="499986"/>
    <lineage>
        <taxon>Eukaryota</taxon>
        <taxon>Viridiplantae</taxon>
        <taxon>Streptophyta</taxon>
        <taxon>Embryophyta</taxon>
        <taxon>Tracheophyta</taxon>
        <taxon>Spermatophyta</taxon>
        <taxon>Magnoliopsida</taxon>
        <taxon>eudicotyledons</taxon>
        <taxon>Gunneridae</taxon>
        <taxon>Pentapetalae</taxon>
        <taxon>rosids</taxon>
        <taxon>fabids</taxon>
        <taxon>Fabales</taxon>
        <taxon>Fabaceae</taxon>
        <taxon>Caesalpinioideae</taxon>
        <taxon>mimosoid clade</taxon>
        <taxon>Acacieae</taxon>
        <taxon>Acacia</taxon>
    </lineage>
</organism>
<keyword evidence="4" id="KW-0288">FMN</keyword>
<dbReference type="Proteomes" id="UP001293593">
    <property type="component" value="Unassembled WGS sequence"/>
</dbReference>
<evidence type="ECO:0000313" key="8">
    <source>
        <dbReference type="Proteomes" id="UP001293593"/>
    </source>
</evidence>
<dbReference type="InterPro" id="IPR045247">
    <property type="entry name" value="Oye-like"/>
</dbReference>
<dbReference type="GO" id="GO:0010181">
    <property type="term" value="F:FMN binding"/>
    <property type="evidence" value="ECO:0007669"/>
    <property type="project" value="InterPro"/>
</dbReference>
<feature type="domain" description="NADH:flavin oxidoreductase/NADH oxidase N-terminal" evidence="6">
    <location>
        <begin position="10"/>
        <end position="64"/>
    </location>
</feature>
<evidence type="ECO:0000256" key="3">
    <source>
        <dbReference type="ARBA" id="ARBA00022630"/>
    </source>
</evidence>
<dbReference type="AlphaFoldDB" id="A0AAE1JNB7"/>
<evidence type="ECO:0000256" key="2">
    <source>
        <dbReference type="ARBA" id="ARBA00005979"/>
    </source>
</evidence>
<proteinExistence type="inferred from homology"/>
<comment type="similarity">
    <text evidence="2">Belongs to the NADH:flavin oxidoreductase/NADH oxidase family.</text>
</comment>
<evidence type="ECO:0000256" key="1">
    <source>
        <dbReference type="ARBA" id="ARBA00001917"/>
    </source>
</evidence>
<evidence type="ECO:0000256" key="4">
    <source>
        <dbReference type="ARBA" id="ARBA00022643"/>
    </source>
</evidence>
<dbReference type="PANTHER" id="PTHR22893">
    <property type="entry name" value="NADH OXIDOREDUCTASE-RELATED"/>
    <property type="match status" value="1"/>
</dbReference>
<keyword evidence="3" id="KW-0285">Flavoprotein</keyword>
<gene>
    <name evidence="7" type="ORF">QN277_009150</name>
</gene>
<accession>A0AAE1JNB7</accession>
<comment type="cofactor">
    <cofactor evidence="1">
        <name>FMN</name>
        <dbReference type="ChEBI" id="CHEBI:58210"/>
    </cofactor>
</comment>
<protein>
    <recommendedName>
        <fullName evidence="6">NADH:flavin oxidoreductase/NADH oxidase N-terminal domain-containing protein</fullName>
    </recommendedName>
</protein>
<evidence type="ECO:0000259" key="6">
    <source>
        <dbReference type="Pfam" id="PF00724"/>
    </source>
</evidence>
<dbReference type="SUPFAM" id="SSF51395">
    <property type="entry name" value="FMN-linked oxidoreductases"/>
    <property type="match status" value="2"/>
</dbReference>
<name>A0AAE1JNB7_9FABA</name>
<comment type="caution">
    <text evidence="7">The sequence shown here is derived from an EMBL/GenBank/DDBJ whole genome shotgun (WGS) entry which is preliminary data.</text>
</comment>
<dbReference type="Pfam" id="PF00724">
    <property type="entry name" value="Oxidored_FMN"/>
    <property type="match status" value="2"/>
</dbReference>
<evidence type="ECO:0000313" key="7">
    <source>
        <dbReference type="EMBL" id="KAK4256264.1"/>
    </source>
</evidence>
<dbReference type="GO" id="GO:0016491">
    <property type="term" value="F:oxidoreductase activity"/>
    <property type="evidence" value="ECO:0007669"/>
    <property type="project" value="InterPro"/>
</dbReference>
<keyword evidence="8" id="KW-1185">Reference proteome</keyword>
<dbReference type="InterPro" id="IPR013785">
    <property type="entry name" value="Aldolase_TIM"/>
</dbReference>
<dbReference type="EMBL" id="JAWXYG010000013">
    <property type="protein sequence ID" value="KAK4256264.1"/>
    <property type="molecule type" value="Genomic_DNA"/>
</dbReference>
<evidence type="ECO:0000256" key="5">
    <source>
        <dbReference type="ARBA" id="ARBA00022857"/>
    </source>
</evidence>
<sequence>MKFLKSLTINFRVTTRNAIEAGFDGVEIHGVHGYLLDQFMKDQVNDRIDEYGGSLENRCRFPLEDEYGGSLENRCRFPLEVVKAISDEIGPKRVGIRLSPFANYCESGDSNPEELGLYIANALNKYDCHMVVLEI</sequence>
<dbReference type="Gene3D" id="3.20.20.70">
    <property type="entry name" value="Aldolase class I"/>
    <property type="match status" value="2"/>
</dbReference>
<keyword evidence="5" id="KW-0521">NADP</keyword>
<dbReference type="PANTHER" id="PTHR22893:SF91">
    <property type="entry name" value="NADPH DEHYDROGENASE 2-RELATED"/>
    <property type="match status" value="1"/>
</dbReference>
<dbReference type="InterPro" id="IPR001155">
    <property type="entry name" value="OxRdtase_FMN_N"/>
</dbReference>
<feature type="domain" description="NADH:flavin oxidoreductase/NADH oxidase N-terminal" evidence="6">
    <location>
        <begin position="65"/>
        <end position="110"/>
    </location>
</feature>
<reference evidence="7" key="1">
    <citation type="submission" date="2023-10" db="EMBL/GenBank/DDBJ databases">
        <title>Chromosome-level genome of the transformable northern wattle, Acacia crassicarpa.</title>
        <authorList>
            <person name="Massaro I."/>
            <person name="Sinha N.R."/>
            <person name="Poethig S."/>
            <person name="Leichty A.R."/>
        </authorList>
    </citation>
    <scope>NUCLEOTIDE SEQUENCE</scope>
    <source>
        <strain evidence="7">Acra3RX</strain>
        <tissue evidence="7">Leaf</tissue>
    </source>
</reference>